<evidence type="ECO:0000256" key="1">
    <source>
        <dbReference type="SAM" id="SignalP"/>
    </source>
</evidence>
<evidence type="ECO:0000313" key="2">
    <source>
        <dbReference type="EMBL" id="NIE44780.1"/>
    </source>
</evidence>
<feature type="signal peptide" evidence="1">
    <location>
        <begin position="1"/>
        <end position="17"/>
    </location>
</feature>
<name>A0A6G5A3P0_RHIMP</name>
<reference evidence="2" key="1">
    <citation type="submission" date="2020-03" db="EMBL/GenBank/DDBJ databases">
        <title>A transcriptome and proteome of the tick Rhipicephalus microplus shaped by the genetic composition of its hosts and developmental stage.</title>
        <authorList>
            <person name="Garcia G.R."/>
            <person name="Ribeiro J.M.C."/>
            <person name="Maruyama S.R."/>
            <person name="Gardinasse L.G."/>
            <person name="Nelson K."/>
            <person name="Ferreira B.R."/>
            <person name="Andrade T.G."/>
            <person name="Santos I.K.F.M."/>
        </authorList>
    </citation>
    <scope>NUCLEOTIDE SEQUENCE</scope>
    <source>
        <strain evidence="2">NSGR</strain>
        <tissue evidence="2">Salivary glands</tissue>
    </source>
</reference>
<dbReference type="EMBL" id="GIKN01002507">
    <property type="protein sequence ID" value="NIE44780.1"/>
    <property type="molecule type" value="Transcribed_RNA"/>
</dbReference>
<sequence length="136" mass="15826">MCHRLLDFLGFFITLEQKVCVCLQKHCFPGGIWLSLFFLPEDGWTRGKRSHIHLNNLYFRVRADQPSQISCGVVTLAISFDILQITRRFLRTVLNEPCLCMLVSFTFTVFSNWLDCSTFIGSYLTHYPVCEFMCPL</sequence>
<protein>
    <submittedName>
        <fullName evidence="2">Putative secreted protein</fullName>
    </submittedName>
</protein>
<proteinExistence type="predicted"/>
<dbReference type="AlphaFoldDB" id="A0A6G5A3P0"/>
<accession>A0A6G5A3P0</accession>
<organism evidence="2">
    <name type="scientific">Rhipicephalus microplus</name>
    <name type="common">Cattle tick</name>
    <name type="synonym">Boophilus microplus</name>
    <dbReference type="NCBI Taxonomy" id="6941"/>
    <lineage>
        <taxon>Eukaryota</taxon>
        <taxon>Metazoa</taxon>
        <taxon>Ecdysozoa</taxon>
        <taxon>Arthropoda</taxon>
        <taxon>Chelicerata</taxon>
        <taxon>Arachnida</taxon>
        <taxon>Acari</taxon>
        <taxon>Parasitiformes</taxon>
        <taxon>Ixodida</taxon>
        <taxon>Ixodoidea</taxon>
        <taxon>Ixodidae</taxon>
        <taxon>Rhipicephalinae</taxon>
        <taxon>Rhipicephalus</taxon>
        <taxon>Boophilus</taxon>
    </lineage>
</organism>
<keyword evidence="1" id="KW-0732">Signal</keyword>
<feature type="chain" id="PRO_5026134513" evidence="1">
    <location>
        <begin position="18"/>
        <end position="136"/>
    </location>
</feature>